<dbReference type="EMBL" id="JAGKSP010000001">
    <property type="protein sequence ID" value="MBP3961773.1"/>
    <property type="molecule type" value="Genomic_DNA"/>
</dbReference>
<dbReference type="PANTHER" id="PTHR35789">
    <property type="entry name" value="SPORE GERMINATION PROTEIN B3"/>
    <property type="match status" value="1"/>
</dbReference>
<dbReference type="NCBIfam" id="TIGR02887">
    <property type="entry name" value="spore_ger_x_C"/>
    <property type="match status" value="1"/>
</dbReference>
<keyword evidence="5" id="KW-0472">Membrane</keyword>
<dbReference type="InterPro" id="IPR057336">
    <property type="entry name" value="GerAC_N"/>
</dbReference>
<keyword evidence="3" id="KW-0309">Germination</keyword>
<comment type="caution">
    <text evidence="10">The sequence shown here is derived from an EMBL/GenBank/DDBJ whole genome shotgun (WGS) entry which is preliminary data.</text>
</comment>
<evidence type="ECO:0000256" key="5">
    <source>
        <dbReference type="ARBA" id="ARBA00023136"/>
    </source>
</evidence>
<name>A0ABS5C796_9BACL</name>
<dbReference type="RefSeq" id="WP_210655411.1">
    <property type="nucleotide sequence ID" value="NZ_JAGKSP010000001.1"/>
</dbReference>
<keyword evidence="12" id="KW-1185">Reference proteome</keyword>
<gene>
    <name evidence="10" type="ORF">I8J30_03550</name>
    <name evidence="11" type="ORF">I8J30_12645</name>
</gene>
<dbReference type="InterPro" id="IPR046953">
    <property type="entry name" value="Spore_GerAC-like_C"/>
</dbReference>
<dbReference type="PANTHER" id="PTHR35789:SF1">
    <property type="entry name" value="SPORE GERMINATION PROTEIN B3"/>
    <property type="match status" value="1"/>
</dbReference>
<feature type="domain" description="Spore germination protein N-terminal" evidence="9">
    <location>
        <begin position="23"/>
        <end position="192"/>
    </location>
</feature>
<evidence type="ECO:0000256" key="2">
    <source>
        <dbReference type="ARBA" id="ARBA00007886"/>
    </source>
</evidence>
<evidence type="ECO:0000259" key="9">
    <source>
        <dbReference type="Pfam" id="PF25198"/>
    </source>
</evidence>
<keyword evidence="6" id="KW-0564">Palmitate</keyword>
<reference evidence="10 12" key="1">
    <citation type="submission" date="2021-04" db="EMBL/GenBank/DDBJ databases">
        <title>Paenibacillus sp. DLE-14 whole genome sequence.</title>
        <authorList>
            <person name="Ham Y.J."/>
        </authorList>
    </citation>
    <scope>NUCLEOTIDE SEQUENCE [LARGE SCALE GENOMIC DNA]</scope>
    <source>
        <strain evidence="10 12">DLE-14</strain>
    </source>
</reference>
<evidence type="ECO:0000256" key="4">
    <source>
        <dbReference type="ARBA" id="ARBA00022729"/>
    </source>
</evidence>
<dbReference type="InterPro" id="IPR038501">
    <property type="entry name" value="Spore_GerAC_C_sf"/>
</dbReference>
<keyword evidence="4" id="KW-0732">Signal</keyword>
<accession>A0ABS5C796</accession>
<evidence type="ECO:0000256" key="7">
    <source>
        <dbReference type="ARBA" id="ARBA00023288"/>
    </source>
</evidence>
<dbReference type="Pfam" id="PF05504">
    <property type="entry name" value="Spore_GerAC"/>
    <property type="match status" value="1"/>
</dbReference>
<dbReference type="EMBL" id="JAGKSP010000004">
    <property type="protein sequence ID" value="MBP3963556.1"/>
    <property type="molecule type" value="Genomic_DNA"/>
</dbReference>
<keyword evidence="7" id="KW-0449">Lipoprotein</keyword>
<dbReference type="InterPro" id="IPR008844">
    <property type="entry name" value="Spore_GerAC-like"/>
</dbReference>
<evidence type="ECO:0000256" key="1">
    <source>
        <dbReference type="ARBA" id="ARBA00004635"/>
    </source>
</evidence>
<evidence type="ECO:0000313" key="10">
    <source>
        <dbReference type="EMBL" id="MBP3961773.1"/>
    </source>
</evidence>
<comment type="subcellular location">
    <subcellularLocation>
        <location evidence="1">Membrane</location>
        <topology evidence="1">Lipid-anchor</topology>
    </subcellularLocation>
</comment>
<evidence type="ECO:0000259" key="8">
    <source>
        <dbReference type="Pfam" id="PF05504"/>
    </source>
</evidence>
<comment type="similarity">
    <text evidence="2">Belongs to the GerABKC lipoprotein family.</text>
</comment>
<evidence type="ECO:0000313" key="12">
    <source>
        <dbReference type="Proteomes" id="UP000673394"/>
    </source>
</evidence>
<protein>
    <submittedName>
        <fullName evidence="10">Ger(X)C family spore germination protein</fullName>
    </submittedName>
</protein>
<feature type="domain" description="Spore germination GerAC-like C-terminal" evidence="8">
    <location>
        <begin position="205"/>
        <end position="365"/>
    </location>
</feature>
<dbReference type="PROSITE" id="PS51257">
    <property type="entry name" value="PROKAR_LIPOPROTEIN"/>
    <property type="match status" value="1"/>
</dbReference>
<dbReference type="Gene3D" id="3.30.300.210">
    <property type="entry name" value="Nutrient germinant receptor protein C, domain 3"/>
    <property type="match status" value="1"/>
</dbReference>
<sequence>MRRGVLLTVWILLCSMILTGCWDSQYLSTKKMVNGLSLDIAKDNSLMMTIRAIQLKSKGGGQFDVKDQEMQATGESTYSVGRKIDSMLPGTVEATKTHIIIVGEELAKQGLLAPLEYFYRNPKGYLNSNILISKGVGAEVLSFKKIDNSPIAFGIMQLIHGAVRSTVAPDQTLYSIWSQLFDPGEDMILPIIYKLGNKALVVDSVGLFDGDKYSGVSLSNDNSILLLLLLGKLNTFANLDIPIDDSLLTLQTRKMKRAVRLAVNKKTSEIEFVVKVDLYGVISSFPNHLGQEIDREQVKKEITEYLNKRAMGVTSKLQQANCDAFGIGRRLKAHHSKLWKTIDWKKAYKEVKIRPEVQVHIKSTGIIK</sequence>
<evidence type="ECO:0000313" key="11">
    <source>
        <dbReference type="EMBL" id="MBP3963556.1"/>
    </source>
</evidence>
<proteinExistence type="inferred from homology"/>
<evidence type="ECO:0000256" key="6">
    <source>
        <dbReference type="ARBA" id="ARBA00023139"/>
    </source>
</evidence>
<dbReference type="Proteomes" id="UP000673394">
    <property type="component" value="Unassembled WGS sequence"/>
</dbReference>
<evidence type="ECO:0000256" key="3">
    <source>
        <dbReference type="ARBA" id="ARBA00022544"/>
    </source>
</evidence>
<dbReference type="Pfam" id="PF25198">
    <property type="entry name" value="Spore_GerAC_N"/>
    <property type="match status" value="1"/>
</dbReference>
<organism evidence="10 12">
    <name type="scientific">Paenibacillus lignilyticus</name>
    <dbReference type="NCBI Taxonomy" id="1172615"/>
    <lineage>
        <taxon>Bacteria</taxon>
        <taxon>Bacillati</taxon>
        <taxon>Bacillota</taxon>
        <taxon>Bacilli</taxon>
        <taxon>Bacillales</taxon>
        <taxon>Paenibacillaceae</taxon>
        <taxon>Paenibacillus</taxon>
    </lineage>
</organism>